<dbReference type="InterPro" id="IPR052350">
    <property type="entry name" value="Metallo-dep_Lactonases"/>
</dbReference>
<dbReference type="SUPFAM" id="SSF51556">
    <property type="entry name" value="Metallo-dependent hydrolases"/>
    <property type="match status" value="1"/>
</dbReference>
<dbReference type="InterPro" id="IPR032466">
    <property type="entry name" value="Metal_Hydrolase"/>
</dbReference>
<dbReference type="GO" id="GO:0016787">
    <property type="term" value="F:hydrolase activity"/>
    <property type="evidence" value="ECO:0007669"/>
    <property type="project" value="InterPro"/>
</dbReference>
<evidence type="ECO:0000259" key="2">
    <source>
        <dbReference type="Pfam" id="PF04909"/>
    </source>
</evidence>
<organism evidence="3 4">
    <name type="scientific">Planotetraspora mira</name>
    <dbReference type="NCBI Taxonomy" id="58121"/>
    <lineage>
        <taxon>Bacteria</taxon>
        <taxon>Bacillati</taxon>
        <taxon>Actinomycetota</taxon>
        <taxon>Actinomycetes</taxon>
        <taxon>Streptosporangiales</taxon>
        <taxon>Streptosporangiaceae</taxon>
        <taxon>Planotetraspora</taxon>
    </lineage>
</organism>
<evidence type="ECO:0000256" key="1">
    <source>
        <dbReference type="ARBA" id="ARBA00038310"/>
    </source>
</evidence>
<evidence type="ECO:0000313" key="3">
    <source>
        <dbReference type="EMBL" id="GII32964.1"/>
    </source>
</evidence>
<dbReference type="RefSeq" id="WP_203956824.1">
    <property type="nucleotide sequence ID" value="NZ_BOOO01000037.1"/>
</dbReference>
<dbReference type="AlphaFoldDB" id="A0A8J3TVA4"/>
<dbReference type="PANTHER" id="PTHR43569:SF2">
    <property type="entry name" value="AMIDOHYDROLASE-RELATED DOMAIN-CONTAINING PROTEIN"/>
    <property type="match status" value="1"/>
</dbReference>
<keyword evidence="4" id="KW-1185">Reference proteome</keyword>
<dbReference type="Proteomes" id="UP000650628">
    <property type="component" value="Unassembled WGS sequence"/>
</dbReference>
<comment type="similarity">
    <text evidence="1">Belongs to the metallo-dependent hydrolases superfamily.</text>
</comment>
<gene>
    <name evidence="3" type="ORF">Pmi06nite_64060</name>
</gene>
<dbReference type="Gene3D" id="3.20.20.140">
    <property type="entry name" value="Metal-dependent hydrolases"/>
    <property type="match status" value="1"/>
</dbReference>
<protein>
    <submittedName>
        <fullName evidence="3">Amidohydrolase</fullName>
    </submittedName>
</protein>
<dbReference type="PANTHER" id="PTHR43569">
    <property type="entry name" value="AMIDOHYDROLASE"/>
    <property type="match status" value="1"/>
</dbReference>
<feature type="domain" description="Amidohydrolase-related" evidence="2">
    <location>
        <begin position="4"/>
        <end position="282"/>
    </location>
</feature>
<dbReference type="EMBL" id="BOOO01000037">
    <property type="protein sequence ID" value="GII32964.1"/>
    <property type="molecule type" value="Genomic_DNA"/>
</dbReference>
<reference evidence="3 4" key="1">
    <citation type="submission" date="2021-01" db="EMBL/GenBank/DDBJ databases">
        <title>Whole genome shotgun sequence of Planotetraspora mira NBRC 15435.</title>
        <authorList>
            <person name="Komaki H."/>
            <person name="Tamura T."/>
        </authorList>
    </citation>
    <scope>NUCLEOTIDE SEQUENCE [LARGE SCALE GENOMIC DNA]</scope>
    <source>
        <strain evidence="3 4">NBRC 15435</strain>
    </source>
</reference>
<proteinExistence type="inferred from homology"/>
<dbReference type="InterPro" id="IPR006680">
    <property type="entry name" value="Amidohydro-rel"/>
</dbReference>
<sequence>MTRIDAHHHIWDLARREQPWLDAAEMAPIRRNFTLTDYARVSAQAEVTRSVLVQVSADAQETREFLALAAASEVVAGVVGWADLTASDLPDELDALASSPGGGLLRGVRHLVQGEPDPRWLSRDDVRRGLRNVAAAGLTYDLLTLPHQLPAAIETVRALPELSFVLDHLSKPPIATGELEPWAGWIRELADLPNVTCKLSGMITEAEWDGWNVSGLSPYADVVLDAFGSERIMFGSDWPVCLLAGAYTDWADAAETLLITAGLSATERDAVFHGTAARVYQLRTESGAEDSLRHQ</sequence>
<accession>A0A8J3TVA4</accession>
<comment type="caution">
    <text evidence="3">The sequence shown here is derived from an EMBL/GenBank/DDBJ whole genome shotgun (WGS) entry which is preliminary data.</text>
</comment>
<dbReference type="Pfam" id="PF04909">
    <property type="entry name" value="Amidohydro_2"/>
    <property type="match status" value="1"/>
</dbReference>
<name>A0A8J3TVA4_9ACTN</name>
<evidence type="ECO:0000313" key="4">
    <source>
        <dbReference type="Proteomes" id="UP000650628"/>
    </source>
</evidence>